<evidence type="ECO:0000256" key="2">
    <source>
        <dbReference type="ARBA" id="ARBA00022475"/>
    </source>
</evidence>
<feature type="binding site" evidence="7">
    <location>
        <position position="141"/>
    </location>
    <ligand>
        <name>a 1,2-diacyl-sn-glycero-3-phospho-(1'-sn-glycerol)</name>
        <dbReference type="ChEBI" id="CHEBI:64716"/>
    </ligand>
</feature>
<keyword evidence="3 7" id="KW-0808">Transferase</keyword>
<keyword evidence="5 7" id="KW-1133">Transmembrane helix</keyword>
<protein>
    <recommendedName>
        <fullName evidence="7">Phosphatidylglycerol--prolipoprotein diacylglyceryl transferase</fullName>
        <ecNumber evidence="7">2.5.1.145</ecNumber>
    </recommendedName>
</protein>
<evidence type="ECO:0000256" key="7">
    <source>
        <dbReference type="HAMAP-Rule" id="MF_01147"/>
    </source>
</evidence>
<feature type="transmembrane region" description="Helical" evidence="7">
    <location>
        <begin position="97"/>
        <end position="114"/>
    </location>
</feature>
<feature type="transmembrane region" description="Helical" evidence="7">
    <location>
        <begin position="188"/>
        <end position="206"/>
    </location>
</feature>
<comment type="function">
    <text evidence="7">Catalyzes the transfer of the diacylglyceryl group from phosphatidylglycerol to the sulfhydryl group of the N-terminal cysteine of a prolipoprotein, the first step in the formation of mature lipoproteins.</text>
</comment>
<evidence type="ECO:0000256" key="6">
    <source>
        <dbReference type="ARBA" id="ARBA00023136"/>
    </source>
</evidence>
<comment type="catalytic activity">
    <reaction evidence="7">
        <text>L-cysteinyl-[prolipoprotein] + a 1,2-diacyl-sn-glycero-3-phospho-(1'-sn-glycerol) = an S-1,2-diacyl-sn-glyceryl-L-cysteinyl-[prolipoprotein] + sn-glycerol 1-phosphate + H(+)</text>
        <dbReference type="Rhea" id="RHEA:56712"/>
        <dbReference type="Rhea" id="RHEA-COMP:14679"/>
        <dbReference type="Rhea" id="RHEA-COMP:14680"/>
        <dbReference type="ChEBI" id="CHEBI:15378"/>
        <dbReference type="ChEBI" id="CHEBI:29950"/>
        <dbReference type="ChEBI" id="CHEBI:57685"/>
        <dbReference type="ChEBI" id="CHEBI:64716"/>
        <dbReference type="ChEBI" id="CHEBI:140658"/>
        <dbReference type="EC" id="2.5.1.145"/>
    </reaction>
</comment>
<dbReference type="EC" id="2.5.1.145" evidence="7"/>
<dbReference type="HAMAP" id="MF_01147">
    <property type="entry name" value="Lgt"/>
    <property type="match status" value="1"/>
</dbReference>
<evidence type="ECO:0000256" key="4">
    <source>
        <dbReference type="ARBA" id="ARBA00022692"/>
    </source>
</evidence>
<sequence>MLAYITWEADPIILTLGRVRLSWYGLLFAVGLLVFGYYILDKMWKREQLPEKWFTYLVIYTVLGTFIGARLGHVLFYNPSYYLANPIEILKTWEGGLASHGGVLGIIIAIYFYSKKVSHKSMLWVFDRLAVPSGLVAAMIRTGNLMNHEIYGRPTDLPWGFRFITNLYGGEIYGGEPIFSLPSHPTQIYEALAYLIIFAICMYLYWKRDAYKKTGLIFGVFMTLLFTARFFIEFLKNPQEDFEVDMLLNMGQLLSIPFIIVGIASIVYSQKAKQNNI</sequence>
<accession>A0ABR4XLV3</accession>
<evidence type="ECO:0000313" key="8">
    <source>
        <dbReference type="EMBL" id="KGN92711.1"/>
    </source>
</evidence>
<comment type="similarity">
    <text evidence="1 7">Belongs to the Lgt family.</text>
</comment>
<comment type="subcellular location">
    <subcellularLocation>
        <location evidence="7">Cell membrane</location>
        <topology evidence="7">Multi-pass membrane protein</topology>
    </subcellularLocation>
</comment>
<keyword evidence="4 7" id="KW-0812">Transmembrane</keyword>
<comment type="pathway">
    <text evidence="7">Protein modification; lipoprotein biosynthesis (diacylglyceryl transfer).</text>
</comment>
<evidence type="ECO:0000256" key="3">
    <source>
        <dbReference type="ARBA" id="ARBA00022679"/>
    </source>
</evidence>
<feature type="transmembrane region" description="Helical" evidence="7">
    <location>
        <begin position="21"/>
        <end position="41"/>
    </location>
</feature>
<dbReference type="PANTHER" id="PTHR30589">
    <property type="entry name" value="PROLIPOPROTEIN DIACYLGLYCERYL TRANSFERASE"/>
    <property type="match status" value="1"/>
</dbReference>
<dbReference type="PANTHER" id="PTHR30589:SF0">
    <property type="entry name" value="PHOSPHATIDYLGLYCEROL--PROLIPOPROTEIN DIACYLGLYCERYL TRANSFERASE"/>
    <property type="match status" value="1"/>
</dbReference>
<evidence type="ECO:0000256" key="5">
    <source>
        <dbReference type="ARBA" id="ARBA00022989"/>
    </source>
</evidence>
<dbReference type="GO" id="GO:0016740">
    <property type="term" value="F:transferase activity"/>
    <property type="evidence" value="ECO:0007669"/>
    <property type="project" value="UniProtKB-KW"/>
</dbReference>
<comment type="caution">
    <text evidence="8">The sequence shown here is derived from an EMBL/GenBank/DDBJ whole genome shotgun (WGS) entry which is preliminary data.</text>
</comment>
<dbReference type="EMBL" id="JQZV01000008">
    <property type="protein sequence ID" value="KGN92711.1"/>
    <property type="molecule type" value="Genomic_DNA"/>
</dbReference>
<dbReference type="InterPro" id="IPR001640">
    <property type="entry name" value="Lgt"/>
</dbReference>
<evidence type="ECO:0000256" key="1">
    <source>
        <dbReference type="ARBA" id="ARBA00007150"/>
    </source>
</evidence>
<dbReference type="Pfam" id="PF01790">
    <property type="entry name" value="LGT"/>
    <property type="match status" value="1"/>
</dbReference>
<keyword evidence="9" id="KW-1185">Reference proteome</keyword>
<proteinExistence type="inferred from homology"/>
<organism evidence="8 9">
    <name type="scientific">Porphyromonas canoris</name>
    <dbReference type="NCBI Taxonomy" id="36875"/>
    <lineage>
        <taxon>Bacteria</taxon>
        <taxon>Pseudomonadati</taxon>
        <taxon>Bacteroidota</taxon>
        <taxon>Bacteroidia</taxon>
        <taxon>Bacteroidales</taxon>
        <taxon>Porphyromonadaceae</taxon>
        <taxon>Porphyromonas</taxon>
    </lineage>
</organism>
<keyword evidence="2 7" id="KW-1003">Cell membrane</keyword>
<feature type="transmembrane region" description="Helical" evidence="7">
    <location>
        <begin position="215"/>
        <end position="232"/>
    </location>
</feature>
<evidence type="ECO:0000313" key="9">
    <source>
        <dbReference type="Proteomes" id="UP000030101"/>
    </source>
</evidence>
<dbReference type="NCBIfam" id="TIGR00544">
    <property type="entry name" value="lgt"/>
    <property type="match status" value="1"/>
</dbReference>
<feature type="transmembrane region" description="Helical" evidence="7">
    <location>
        <begin position="53"/>
        <end position="77"/>
    </location>
</feature>
<keyword evidence="6 7" id="KW-0472">Membrane</keyword>
<name>A0ABR4XLV3_9PORP</name>
<feature type="transmembrane region" description="Helical" evidence="7">
    <location>
        <begin position="252"/>
        <end position="269"/>
    </location>
</feature>
<dbReference type="Proteomes" id="UP000030101">
    <property type="component" value="Unassembled WGS sequence"/>
</dbReference>
<dbReference type="RefSeq" id="WP_036790045.1">
    <property type="nucleotide sequence ID" value="NZ_JQZV01000008.1"/>
</dbReference>
<reference evidence="8 9" key="1">
    <citation type="submission" date="2014-08" db="EMBL/GenBank/DDBJ databases">
        <title>Porphyromonas canoris strain:OH2762 Genome sequencing.</title>
        <authorList>
            <person name="Wallis C."/>
            <person name="Deusch O."/>
            <person name="O'Flynn C."/>
            <person name="Davis I."/>
            <person name="Jospin G."/>
            <person name="Darling A.E."/>
            <person name="Coil D.A."/>
            <person name="Alexiev A."/>
            <person name="Horsfall A."/>
            <person name="Kirkwood N."/>
            <person name="Harris S."/>
            <person name="Eisen J.A."/>
        </authorList>
    </citation>
    <scope>NUCLEOTIDE SEQUENCE [LARGE SCALE GENOMIC DNA]</scope>
    <source>
        <strain evidence="9">COT-108 OH2762</strain>
    </source>
</reference>
<gene>
    <name evidence="7" type="primary">lgt</name>
    <name evidence="8" type="ORF">HQ43_04265</name>
</gene>